<dbReference type="SUPFAM" id="SSF51905">
    <property type="entry name" value="FAD/NAD(P)-binding domain"/>
    <property type="match status" value="1"/>
</dbReference>
<dbReference type="OrthoDB" id="2161133at2759"/>
<evidence type="ECO:0008006" key="5">
    <source>
        <dbReference type="Google" id="ProtNLM"/>
    </source>
</evidence>
<keyword evidence="2" id="KW-0732">Signal</keyword>
<evidence type="ECO:0000313" key="4">
    <source>
        <dbReference type="Proteomes" id="UP000650467"/>
    </source>
</evidence>
<evidence type="ECO:0000256" key="2">
    <source>
        <dbReference type="SAM" id="SignalP"/>
    </source>
</evidence>
<evidence type="ECO:0000256" key="1">
    <source>
        <dbReference type="SAM" id="MobiDB-lite"/>
    </source>
</evidence>
<evidence type="ECO:0000313" key="3">
    <source>
        <dbReference type="EMBL" id="KAG2446230.1"/>
    </source>
</evidence>
<dbReference type="InterPro" id="IPR036188">
    <property type="entry name" value="FAD/NAD-bd_sf"/>
</dbReference>
<feature type="signal peptide" evidence="2">
    <location>
        <begin position="1"/>
        <end position="22"/>
    </location>
</feature>
<keyword evidence="4" id="KW-1185">Reference proteome</keyword>
<dbReference type="Gene3D" id="3.90.660.10">
    <property type="match status" value="2"/>
</dbReference>
<gene>
    <name evidence="3" type="ORF">HXX76_000822</name>
</gene>
<dbReference type="PANTHER" id="PTHR16128">
    <property type="entry name" value="FAD/NAD(P)-BINDING OXIDOREDUCTASE FAMILY PROTEIN"/>
    <property type="match status" value="1"/>
</dbReference>
<dbReference type="Gene3D" id="3.50.50.60">
    <property type="entry name" value="FAD/NAD(P)-binding domain"/>
    <property type="match status" value="2"/>
</dbReference>
<protein>
    <recommendedName>
        <fullName evidence="5">Amine oxidase domain-containing protein</fullName>
    </recommendedName>
</protein>
<dbReference type="EMBL" id="JAEHOC010000001">
    <property type="protein sequence ID" value="KAG2446230.1"/>
    <property type="molecule type" value="Genomic_DNA"/>
</dbReference>
<feature type="region of interest" description="Disordered" evidence="1">
    <location>
        <begin position="170"/>
        <end position="206"/>
    </location>
</feature>
<dbReference type="PANTHER" id="PTHR16128:SF8">
    <property type="entry name" value="EXPRESSED PROTEIN"/>
    <property type="match status" value="1"/>
</dbReference>
<dbReference type="Proteomes" id="UP000650467">
    <property type="component" value="Unassembled WGS sequence"/>
</dbReference>
<sequence length="448" mass="45399">MAATSPKTALVVGGGFAGLAAAQVLTEQGLEVVLVEQGRGLGGRMCTRTATVAGTGERLTFDHGCQYLTARSPQWDAALERLRAAGAVAAWETGGRVGTAALDADDGLILGSFSADKSKELLVGCPTNSSVGRALAAAAGPRLTTLTGTRIRGLSWDGKAWRATASRRPVLSLRVTPGQGGGESEAADAAGGGGSPSGSGDEAEGQLDEVLASLESRTFDLAITAMSSVSTAKLLGGGGKGGGKEGGKEGGGVPLAADVAEAAGDVRSNVCWALIVALNRKLDLPFDGALLSRPDPAGRPVPPGYGPIAWLSRDSTKPGRPAVAGGAGETWVVHGGPGWSNEHADEPPEAVALELIEELARLAQTELLPERDVLHAEAHRWNNAYPLNPRPPVPPPPGSAASGLGLAGCYMLRADMALAACGDWAKGPRAGDAYLSGWEAAHALLASV</sequence>
<dbReference type="PRINTS" id="PR00420">
    <property type="entry name" value="RNGMNOXGNASE"/>
</dbReference>
<feature type="chain" id="PRO_5032777830" description="Amine oxidase domain-containing protein" evidence="2">
    <location>
        <begin position="23"/>
        <end position="448"/>
    </location>
</feature>
<dbReference type="AlphaFoldDB" id="A0A835WF13"/>
<accession>A0A835WF13</accession>
<organism evidence="3 4">
    <name type="scientific">Chlamydomonas incerta</name>
    <dbReference type="NCBI Taxonomy" id="51695"/>
    <lineage>
        <taxon>Eukaryota</taxon>
        <taxon>Viridiplantae</taxon>
        <taxon>Chlorophyta</taxon>
        <taxon>core chlorophytes</taxon>
        <taxon>Chlorophyceae</taxon>
        <taxon>CS clade</taxon>
        <taxon>Chlamydomonadales</taxon>
        <taxon>Chlamydomonadaceae</taxon>
        <taxon>Chlamydomonas</taxon>
    </lineage>
</organism>
<name>A0A835WF13_CHLIN</name>
<reference evidence="3" key="1">
    <citation type="journal article" date="2020" name="bioRxiv">
        <title>Comparative genomics of Chlamydomonas.</title>
        <authorList>
            <person name="Craig R.J."/>
            <person name="Hasan A.R."/>
            <person name="Ness R.W."/>
            <person name="Keightley P.D."/>
        </authorList>
    </citation>
    <scope>NUCLEOTIDE SEQUENCE</scope>
    <source>
        <strain evidence="3">SAG 7.73</strain>
    </source>
</reference>
<comment type="caution">
    <text evidence="3">The sequence shown here is derived from an EMBL/GenBank/DDBJ whole genome shotgun (WGS) entry which is preliminary data.</text>
</comment>
<proteinExistence type="predicted"/>
<dbReference type="Pfam" id="PF13450">
    <property type="entry name" value="NAD_binding_8"/>
    <property type="match status" value="1"/>
</dbReference>